<feature type="chain" id="PRO_5007480631" evidence="1">
    <location>
        <begin position="28"/>
        <end position="303"/>
    </location>
</feature>
<dbReference type="Pfam" id="PF16234">
    <property type="entry name" value="DUF4892"/>
    <property type="match status" value="1"/>
</dbReference>
<feature type="signal peptide" evidence="1">
    <location>
        <begin position="1"/>
        <end position="27"/>
    </location>
</feature>
<reference evidence="3" key="1">
    <citation type="submission" date="2015-12" db="EMBL/GenBank/DDBJ databases">
        <authorList>
            <person name="Lima A."/>
            <person name="Farahani Zayas N."/>
            <person name="Castro Da Silva M.A."/>
            <person name="Cabral A."/>
            <person name="Pessatti M.L."/>
        </authorList>
    </citation>
    <scope>NUCLEOTIDE SEQUENCE [LARGE SCALE GENOMIC DNA]</scope>
    <source>
        <strain evidence="3">LAMA 842</strain>
    </source>
</reference>
<keyword evidence="2" id="KW-0413">Isomerase</keyword>
<name>A0A137SHF4_9GAMM</name>
<evidence type="ECO:0000313" key="3">
    <source>
        <dbReference type="Proteomes" id="UP000070282"/>
    </source>
</evidence>
<organism evidence="2 3">
    <name type="scientific">Marinobacter excellens LAMA 842</name>
    <dbReference type="NCBI Taxonomy" id="1306954"/>
    <lineage>
        <taxon>Bacteria</taxon>
        <taxon>Pseudomonadati</taxon>
        <taxon>Pseudomonadota</taxon>
        <taxon>Gammaproteobacteria</taxon>
        <taxon>Pseudomonadales</taxon>
        <taxon>Marinobacteraceae</taxon>
        <taxon>Marinobacter</taxon>
    </lineage>
</organism>
<keyword evidence="3" id="KW-1185">Reference proteome</keyword>
<dbReference type="RefSeq" id="WP_082780498.1">
    <property type="nucleotide sequence ID" value="NZ_LOCO01000002.1"/>
</dbReference>
<comment type="caution">
    <text evidence="2">The sequence shown here is derived from an EMBL/GenBank/DDBJ whole genome shotgun (WGS) entry which is preliminary data.</text>
</comment>
<dbReference type="InterPro" id="IPR032608">
    <property type="entry name" value="DUF4892"/>
</dbReference>
<proteinExistence type="predicted"/>
<evidence type="ECO:0000313" key="2">
    <source>
        <dbReference type="EMBL" id="KXO11833.1"/>
    </source>
</evidence>
<gene>
    <name evidence="2" type="ORF">J122_709</name>
</gene>
<dbReference type="AlphaFoldDB" id="A0A137SHF4"/>
<dbReference type="EMBL" id="LOCO01000002">
    <property type="protein sequence ID" value="KXO11833.1"/>
    <property type="molecule type" value="Genomic_DNA"/>
</dbReference>
<sequence>MNNRAVVMKLRSLLAAALLACGSVASASELGEPLDKFAQSSLQSALDIRSSGHLVLMSPVREIRGEIRSDVMARLPVNGKGQLFEINRDASRRAAQEHYRRELQARGGQILFECSGVACGRSNVWANQIFEQPRLLGRDQDQDYFVGAVADVDGNRWLTLVYTVTRGNQREYVWVEHLRVAAGADIPGFQASAARLLGPIIVPWQGGVTHRFDLSTTDRRRLGEWAAEEGAEVVLAAFSSLENDETLNDSIARAERAAGALADVLAKSGVSREQVRTLAIGPGVQVADPNRTGDRIEILVIKR</sequence>
<dbReference type="PATRIC" id="fig|1306954.6.peg.1659"/>
<accession>A0A137SHF4</accession>
<dbReference type="Proteomes" id="UP000070282">
    <property type="component" value="Unassembled WGS sequence"/>
</dbReference>
<protein>
    <submittedName>
        <fullName evidence="2">Type IIA topoisomerase (DNA gyrase/topo II, topoisomerase IV, A subunit)</fullName>
    </submittedName>
</protein>
<evidence type="ECO:0000256" key="1">
    <source>
        <dbReference type="SAM" id="SignalP"/>
    </source>
</evidence>
<keyword evidence="1" id="KW-0732">Signal</keyword>
<dbReference type="GO" id="GO:0016853">
    <property type="term" value="F:isomerase activity"/>
    <property type="evidence" value="ECO:0007669"/>
    <property type="project" value="UniProtKB-KW"/>
</dbReference>